<dbReference type="CDD" id="cd00093">
    <property type="entry name" value="HTH_XRE"/>
    <property type="match status" value="1"/>
</dbReference>
<dbReference type="Gene3D" id="3.30.450.180">
    <property type="match status" value="1"/>
</dbReference>
<dbReference type="SUPFAM" id="SSF47413">
    <property type="entry name" value="lambda repressor-like DNA-binding domains"/>
    <property type="match status" value="1"/>
</dbReference>
<dbReference type="PANTHER" id="PTHR35010">
    <property type="entry name" value="BLL4672 PROTEIN-RELATED"/>
    <property type="match status" value="1"/>
</dbReference>
<dbReference type="PANTHER" id="PTHR35010:SF4">
    <property type="entry name" value="BLL5781 PROTEIN"/>
    <property type="match status" value="1"/>
</dbReference>
<gene>
    <name evidence="2" type="ORF">F6X38_16000</name>
</gene>
<dbReference type="Pfam" id="PF17765">
    <property type="entry name" value="MLTR_LBD"/>
    <property type="match status" value="1"/>
</dbReference>
<reference evidence="2 3" key="1">
    <citation type="submission" date="2019-09" db="EMBL/GenBank/DDBJ databases">
        <title>YIM 132180 draft genome.</title>
        <authorList>
            <person name="Zhang K."/>
        </authorList>
    </citation>
    <scope>NUCLEOTIDE SEQUENCE [LARGE SCALE GENOMIC DNA]</scope>
    <source>
        <strain evidence="2 3">YIM 132180</strain>
    </source>
</reference>
<accession>A0A7V7TZ26</accession>
<protein>
    <submittedName>
        <fullName evidence="2">Helix-turn-helix transcriptional regulator</fullName>
    </submittedName>
</protein>
<dbReference type="GO" id="GO:0003677">
    <property type="term" value="F:DNA binding"/>
    <property type="evidence" value="ECO:0007669"/>
    <property type="project" value="InterPro"/>
</dbReference>
<dbReference type="InterPro" id="IPR010982">
    <property type="entry name" value="Lambda_DNA-bd_dom_sf"/>
</dbReference>
<dbReference type="Proteomes" id="UP000432089">
    <property type="component" value="Unassembled WGS sequence"/>
</dbReference>
<sequence length="255" mass="28482">MLRDWRSVRGKSQLDLALDAGTSQRHVSFIESGRSTPGREKLLAIAEALDVPFRERNALLVAAGYAPVYPEDGWNEPQMRSITAAVGRMLRQQEPFPAVLMDRYWNVVAANDAAPKFFGKFVDLAARAGPRNILHLMFDPAGMRPFVRDWKRAEKALLGRVRREAVGHFADERTRELVDALMAYPGVAAEGRPETGGESLPMIPLSFERDGLVLNYFSMISTVGTPTTVTAQELRLECMFPADEATERHHLALME</sequence>
<evidence type="ECO:0000313" key="2">
    <source>
        <dbReference type="EMBL" id="KAB0678563.1"/>
    </source>
</evidence>
<dbReference type="InterPro" id="IPR001387">
    <property type="entry name" value="Cro/C1-type_HTH"/>
</dbReference>
<dbReference type="Gene3D" id="1.10.260.40">
    <property type="entry name" value="lambda repressor-like DNA-binding domains"/>
    <property type="match status" value="1"/>
</dbReference>
<dbReference type="RefSeq" id="WP_150971396.1">
    <property type="nucleotide sequence ID" value="NZ_VZDO01000013.1"/>
</dbReference>
<proteinExistence type="predicted"/>
<dbReference type="Pfam" id="PF01381">
    <property type="entry name" value="HTH_3"/>
    <property type="match status" value="1"/>
</dbReference>
<keyword evidence="3" id="KW-1185">Reference proteome</keyword>
<organism evidence="2 3">
    <name type="scientific">Plantimonas leprariae</name>
    <dbReference type="NCBI Taxonomy" id="2615207"/>
    <lineage>
        <taxon>Bacteria</taxon>
        <taxon>Pseudomonadati</taxon>
        <taxon>Pseudomonadota</taxon>
        <taxon>Alphaproteobacteria</taxon>
        <taxon>Hyphomicrobiales</taxon>
        <taxon>Aurantimonadaceae</taxon>
        <taxon>Plantimonas</taxon>
    </lineage>
</organism>
<feature type="domain" description="HTH cro/C1-type" evidence="1">
    <location>
        <begin position="2"/>
        <end position="56"/>
    </location>
</feature>
<dbReference type="EMBL" id="VZDO01000013">
    <property type="protein sequence ID" value="KAB0678563.1"/>
    <property type="molecule type" value="Genomic_DNA"/>
</dbReference>
<dbReference type="SMART" id="SM00530">
    <property type="entry name" value="HTH_XRE"/>
    <property type="match status" value="1"/>
</dbReference>
<dbReference type="PROSITE" id="PS50943">
    <property type="entry name" value="HTH_CROC1"/>
    <property type="match status" value="1"/>
</dbReference>
<dbReference type="AlphaFoldDB" id="A0A7V7TZ26"/>
<evidence type="ECO:0000313" key="3">
    <source>
        <dbReference type="Proteomes" id="UP000432089"/>
    </source>
</evidence>
<evidence type="ECO:0000259" key="1">
    <source>
        <dbReference type="PROSITE" id="PS50943"/>
    </source>
</evidence>
<name>A0A7V7TZ26_9HYPH</name>
<dbReference type="InterPro" id="IPR041413">
    <property type="entry name" value="MLTR_LBD"/>
</dbReference>
<comment type="caution">
    <text evidence="2">The sequence shown here is derived from an EMBL/GenBank/DDBJ whole genome shotgun (WGS) entry which is preliminary data.</text>
</comment>